<dbReference type="Proteomes" id="UP000290057">
    <property type="component" value="Chromosome"/>
</dbReference>
<dbReference type="RefSeq" id="WP_130585848.1">
    <property type="nucleotide sequence ID" value="NZ_AP019389.1"/>
</dbReference>
<dbReference type="PROSITE" id="PS51257">
    <property type="entry name" value="PROKAR_LIPOPROTEIN"/>
    <property type="match status" value="1"/>
</dbReference>
<evidence type="ECO:0000256" key="1">
    <source>
        <dbReference type="SAM" id="SignalP"/>
    </source>
</evidence>
<evidence type="ECO:0000313" key="3">
    <source>
        <dbReference type="Proteomes" id="UP000290057"/>
    </source>
</evidence>
<accession>A0A3T1CFJ1</accession>
<gene>
    <name evidence="2" type="ORF">EKJ_06010</name>
</gene>
<name>A0A3T1CFJ1_9SPHN</name>
<sequence length="314" mass="34694">MKYYYVIAAALLSFFTPTVAQACSVVDDYRVPTNLELTGQSELILRGRVIGEVEGESSWDGKLLVEPLMALKGEMPKGTVEISGARLVPMPDERGFGLLSNPYQLEGAHPLSYIGGCLRYMFPKGTTVLFFLEEREGEWSPSGGPFSRWAEDVLDADSPWIRLSRFYASVPTDDATRRKTVLEAERDRLWKLSEDPVAALMAQDIERQLVGPNEPWNAIMRKAIEGEAEAPAGAEGEVAAESLASLIMEAIAEDDYETTCFTDQNGDEVCEAEVTLGAQADVMEEELGMVCDLLDDRRTVDCDGVRYVRESKPS</sequence>
<protein>
    <submittedName>
        <fullName evidence="2">Uncharacterized protein</fullName>
    </submittedName>
</protein>
<reference evidence="2 3" key="1">
    <citation type="submission" date="2019-01" db="EMBL/GenBank/DDBJ databases">
        <title>Complete genome sequence of Erythrobacter flavus KJ5.</title>
        <authorList>
            <person name="Kanesaki Y."/>
            <person name="Brotosudarmo T."/>
            <person name="Moriuchi R."/>
            <person name="Awai K."/>
        </authorList>
    </citation>
    <scope>NUCLEOTIDE SEQUENCE [LARGE SCALE GENOMIC DNA]</scope>
    <source>
        <strain evidence="2 3">KJ5</strain>
    </source>
</reference>
<proteinExistence type="predicted"/>
<feature type="signal peptide" evidence="1">
    <location>
        <begin position="1"/>
        <end position="22"/>
    </location>
</feature>
<organism evidence="2 3">
    <name type="scientific">Qipengyuania flava</name>
    <dbReference type="NCBI Taxonomy" id="192812"/>
    <lineage>
        <taxon>Bacteria</taxon>
        <taxon>Pseudomonadati</taxon>
        <taxon>Pseudomonadota</taxon>
        <taxon>Alphaproteobacteria</taxon>
        <taxon>Sphingomonadales</taxon>
        <taxon>Erythrobacteraceae</taxon>
        <taxon>Qipengyuania</taxon>
    </lineage>
</organism>
<evidence type="ECO:0000313" key="2">
    <source>
        <dbReference type="EMBL" id="BBI19754.1"/>
    </source>
</evidence>
<keyword evidence="1" id="KW-0732">Signal</keyword>
<keyword evidence="3" id="KW-1185">Reference proteome</keyword>
<dbReference type="EMBL" id="AP019389">
    <property type="protein sequence ID" value="BBI19754.1"/>
    <property type="molecule type" value="Genomic_DNA"/>
</dbReference>
<dbReference type="AlphaFoldDB" id="A0A3T1CFJ1"/>
<feature type="chain" id="PRO_5019084970" evidence="1">
    <location>
        <begin position="23"/>
        <end position="314"/>
    </location>
</feature>